<dbReference type="SUPFAM" id="SSF88659">
    <property type="entry name" value="Sigma3 and sigma4 domains of RNA polymerase sigma factors"/>
    <property type="match status" value="1"/>
</dbReference>
<reference evidence="8 9" key="1">
    <citation type="submission" date="2018-02" db="EMBL/GenBank/DDBJ databases">
        <title>Genomic Encyclopedia of Archaeal and Bacterial Type Strains, Phase II (KMG-II): from individual species to whole genera.</title>
        <authorList>
            <person name="Goeker M."/>
        </authorList>
    </citation>
    <scope>NUCLEOTIDE SEQUENCE [LARGE SCALE GENOMIC DNA]</scope>
    <source>
        <strain evidence="8 9">YU 961-1</strain>
    </source>
</reference>
<dbReference type="InterPro" id="IPR013324">
    <property type="entry name" value="RNA_pol_sigma_r3/r4-like"/>
</dbReference>
<comment type="similarity">
    <text evidence="1">Belongs to the sigma-70 factor family. ECF subfamily.</text>
</comment>
<accession>A0A2S6GQK2</accession>
<dbReference type="GO" id="GO:0016987">
    <property type="term" value="F:sigma factor activity"/>
    <property type="evidence" value="ECO:0007669"/>
    <property type="project" value="UniProtKB-KW"/>
</dbReference>
<dbReference type="InterPro" id="IPR007627">
    <property type="entry name" value="RNA_pol_sigma70_r2"/>
</dbReference>
<feature type="domain" description="RNA polymerase sigma-70 region 2" evidence="5">
    <location>
        <begin position="8"/>
        <end position="74"/>
    </location>
</feature>
<evidence type="ECO:0000256" key="3">
    <source>
        <dbReference type="ARBA" id="ARBA00023082"/>
    </source>
</evidence>
<name>A0A2S6GQK2_9PSEU</name>
<dbReference type="GO" id="GO:0003677">
    <property type="term" value="F:DNA binding"/>
    <property type="evidence" value="ECO:0007669"/>
    <property type="project" value="InterPro"/>
</dbReference>
<feature type="domain" description="DUF6596" evidence="7">
    <location>
        <begin position="168"/>
        <end position="266"/>
    </location>
</feature>
<evidence type="ECO:0000256" key="2">
    <source>
        <dbReference type="ARBA" id="ARBA00023015"/>
    </source>
</evidence>
<organism evidence="8 9">
    <name type="scientific">Actinokineospora auranticolor</name>
    <dbReference type="NCBI Taxonomy" id="155976"/>
    <lineage>
        <taxon>Bacteria</taxon>
        <taxon>Bacillati</taxon>
        <taxon>Actinomycetota</taxon>
        <taxon>Actinomycetes</taxon>
        <taxon>Pseudonocardiales</taxon>
        <taxon>Pseudonocardiaceae</taxon>
        <taxon>Actinokineospora</taxon>
    </lineage>
</organism>
<feature type="domain" description="RNA polymerase sigma factor 70 region 4 type 2" evidence="6">
    <location>
        <begin position="105"/>
        <end position="155"/>
    </location>
</feature>
<keyword evidence="3" id="KW-0731">Sigma factor</keyword>
<evidence type="ECO:0000256" key="1">
    <source>
        <dbReference type="ARBA" id="ARBA00010641"/>
    </source>
</evidence>
<dbReference type="InterPro" id="IPR046531">
    <property type="entry name" value="DUF6596"/>
</dbReference>
<evidence type="ECO:0000256" key="4">
    <source>
        <dbReference type="ARBA" id="ARBA00023163"/>
    </source>
</evidence>
<evidence type="ECO:0000259" key="5">
    <source>
        <dbReference type="Pfam" id="PF04542"/>
    </source>
</evidence>
<dbReference type="Gene3D" id="1.10.10.10">
    <property type="entry name" value="Winged helix-like DNA-binding domain superfamily/Winged helix DNA-binding domain"/>
    <property type="match status" value="1"/>
</dbReference>
<dbReference type="InterPro" id="IPR036388">
    <property type="entry name" value="WH-like_DNA-bd_sf"/>
</dbReference>
<comment type="caution">
    <text evidence="8">The sequence shown here is derived from an EMBL/GenBank/DDBJ whole genome shotgun (WGS) entry which is preliminary data.</text>
</comment>
<sequence length="395" mass="42818">MTGGVEDLWRELAPRVLGALVRRHGQFDACEDAVQEALVAAATQWPVDGVPDNPRGWLLTVATRRLLDHVRSESARRRREDALATPQAALLGGPVPDRDDSLELLFLCCHPELSDPSRVALTLRAVGGLTTGQIAAAFLVPEATMAQRISRAKQTIKGSGFGVPSPDRLDAVTHVLYLIFNEGYTATDGPDLTAPALSDEAIRLTRLLHRLVPDDTEVAGLLALMLLTDARRPARTTADGRLVPLADQDRSRWDGELLAEGVALISSVLPRGRVGTYQLQAAIAAVHSEPGATDWPQVLGLYDLLATVNPGPMVTLNRAVALAMVRGAEAGLAELEPLTEDKRMRRHHRLYATRAHLRELAGDVEAAHADYLEAARRASSLAERIHLTDRAQRLA</sequence>
<dbReference type="AlphaFoldDB" id="A0A2S6GQK2"/>
<evidence type="ECO:0000259" key="7">
    <source>
        <dbReference type="Pfam" id="PF20239"/>
    </source>
</evidence>
<dbReference type="Pfam" id="PF20239">
    <property type="entry name" value="DUF6596"/>
    <property type="match status" value="1"/>
</dbReference>
<dbReference type="Pfam" id="PF04542">
    <property type="entry name" value="Sigma70_r2"/>
    <property type="match status" value="1"/>
</dbReference>
<keyword evidence="2" id="KW-0805">Transcription regulation</keyword>
<evidence type="ECO:0000313" key="9">
    <source>
        <dbReference type="Proteomes" id="UP000239203"/>
    </source>
</evidence>
<keyword evidence="9" id="KW-1185">Reference proteome</keyword>
<dbReference type="Proteomes" id="UP000239203">
    <property type="component" value="Unassembled WGS sequence"/>
</dbReference>
<dbReference type="GO" id="GO:0006352">
    <property type="term" value="P:DNA-templated transcription initiation"/>
    <property type="evidence" value="ECO:0007669"/>
    <property type="project" value="InterPro"/>
</dbReference>
<dbReference type="OrthoDB" id="9780299at2"/>
<gene>
    <name evidence="8" type="ORF">CLV40_10764</name>
</gene>
<dbReference type="PANTHER" id="PTHR47756">
    <property type="entry name" value="BLL6612 PROTEIN-RELATED"/>
    <property type="match status" value="1"/>
</dbReference>
<protein>
    <submittedName>
        <fullName evidence="8">RNA polymerase sigma factor (Sigma-70 family)</fullName>
    </submittedName>
</protein>
<dbReference type="Gene3D" id="1.10.1740.10">
    <property type="match status" value="1"/>
</dbReference>
<evidence type="ECO:0000259" key="6">
    <source>
        <dbReference type="Pfam" id="PF08281"/>
    </source>
</evidence>
<keyword evidence="4" id="KW-0804">Transcription</keyword>
<dbReference type="InterPro" id="IPR013249">
    <property type="entry name" value="RNA_pol_sigma70_r4_t2"/>
</dbReference>
<dbReference type="Pfam" id="PF08281">
    <property type="entry name" value="Sigma70_r4_2"/>
    <property type="match status" value="1"/>
</dbReference>
<evidence type="ECO:0000313" key="8">
    <source>
        <dbReference type="EMBL" id="PPK67401.1"/>
    </source>
</evidence>
<proteinExistence type="inferred from homology"/>
<dbReference type="EMBL" id="PTIX01000007">
    <property type="protein sequence ID" value="PPK67401.1"/>
    <property type="molecule type" value="Genomic_DNA"/>
</dbReference>
<dbReference type="RefSeq" id="WP_104479524.1">
    <property type="nucleotide sequence ID" value="NZ_CP154825.1"/>
</dbReference>
<dbReference type="SUPFAM" id="SSF88946">
    <property type="entry name" value="Sigma2 domain of RNA polymerase sigma factors"/>
    <property type="match status" value="1"/>
</dbReference>
<dbReference type="PANTHER" id="PTHR47756:SF2">
    <property type="entry name" value="BLL6612 PROTEIN"/>
    <property type="match status" value="1"/>
</dbReference>
<dbReference type="InterPro" id="IPR013325">
    <property type="entry name" value="RNA_pol_sigma_r2"/>
</dbReference>